<feature type="chain" id="PRO_5014329465" evidence="1">
    <location>
        <begin position="24"/>
        <end position="219"/>
    </location>
</feature>
<sequence>MSQCRFRRMSLLLLVGPNYLVDAVSHDRGWRLDRSSIHCILPALESDPTLRFPFFDRVLIHHNTLRFLGWPPQRGSASAAWLEFFVGCDDRFLAQMFRAYLDPIHLLSSIIDTAKLTIPVASLRVPWILAQGNQYVNTYRHLIHLGIPPQPHAQLCTSTVRASRGRPRQRRHWCPVGAYGDTLTGRLLPAFAGHYTTGEEQGGSEALDLSCIAWACAGG</sequence>
<gene>
    <name evidence="2" type="ORF">BDW42DRAFT_159043</name>
</gene>
<dbReference type="EMBL" id="KZ559499">
    <property type="protein sequence ID" value="PLN86337.1"/>
    <property type="molecule type" value="Genomic_DNA"/>
</dbReference>
<feature type="signal peptide" evidence="1">
    <location>
        <begin position="1"/>
        <end position="23"/>
    </location>
</feature>
<proteinExistence type="predicted"/>
<dbReference type="AlphaFoldDB" id="A0A2J5I8I7"/>
<accession>A0A2J5I8I7</accession>
<evidence type="ECO:0000313" key="2">
    <source>
        <dbReference type="EMBL" id="PLN86337.1"/>
    </source>
</evidence>
<reference evidence="3" key="1">
    <citation type="submission" date="2017-12" db="EMBL/GenBank/DDBJ databases">
        <authorList>
            <consortium name="DOE Joint Genome Institute"/>
            <person name="Mondo S.J."/>
            <person name="Kjaerbolling I."/>
            <person name="Vesth T.C."/>
            <person name="Frisvad J.C."/>
            <person name="Nybo J.L."/>
            <person name="Theobald S."/>
            <person name="Kuo A."/>
            <person name="Bowyer P."/>
            <person name="Matsuda Y."/>
            <person name="Lyhne E.K."/>
            <person name="Kogle M.E."/>
            <person name="Clum A."/>
            <person name="Lipzen A."/>
            <person name="Salamov A."/>
            <person name="Ngan C.Y."/>
            <person name="Daum C."/>
            <person name="Chiniquy J."/>
            <person name="Barry K."/>
            <person name="LaButti K."/>
            <person name="Haridas S."/>
            <person name="Simmons B.A."/>
            <person name="Magnuson J.K."/>
            <person name="Mortensen U.H."/>
            <person name="Larsen T.O."/>
            <person name="Grigoriev I.V."/>
            <person name="Baker S.E."/>
            <person name="Andersen M.R."/>
            <person name="Nordberg H.P."/>
            <person name="Cantor M.N."/>
            <person name="Hua S.X."/>
        </authorList>
    </citation>
    <scope>NUCLEOTIDE SEQUENCE [LARGE SCALE GENOMIC DNA]</scope>
    <source>
        <strain evidence="3">IBT 19404</strain>
    </source>
</reference>
<organism evidence="2 3">
    <name type="scientific">Aspergillus taichungensis</name>
    <dbReference type="NCBI Taxonomy" id="482145"/>
    <lineage>
        <taxon>Eukaryota</taxon>
        <taxon>Fungi</taxon>
        <taxon>Dikarya</taxon>
        <taxon>Ascomycota</taxon>
        <taxon>Pezizomycotina</taxon>
        <taxon>Eurotiomycetes</taxon>
        <taxon>Eurotiomycetidae</taxon>
        <taxon>Eurotiales</taxon>
        <taxon>Aspergillaceae</taxon>
        <taxon>Aspergillus</taxon>
        <taxon>Aspergillus subgen. Circumdati</taxon>
    </lineage>
</organism>
<keyword evidence="1" id="KW-0732">Signal</keyword>
<evidence type="ECO:0000313" key="3">
    <source>
        <dbReference type="Proteomes" id="UP000235023"/>
    </source>
</evidence>
<evidence type="ECO:0000256" key="1">
    <source>
        <dbReference type="SAM" id="SignalP"/>
    </source>
</evidence>
<keyword evidence="3" id="KW-1185">Reference proteome</keyword>
<dbReference type="Proteomes" id="UP000235023">
    <property type="component" value="Unassembled WGS sequence"/>
</dbReference>
<name>A0A2J5I8I7_9EURO</name>
<protein>
    <submittedName>
        <fullName evidence="2">Uncharacterized protein</fullName>
    </submittedName>
</protein>